<sequence length="366" mass="36970">MGQKSLRGRLAGALAAVKAYASAKNVQISAKRYGVDAMGAMAQGLFASLLIGTILNTAGTQLGLDLLTQMGGYASAVAGPAMAVSIGFALNAPALVLFSLITVGQAANSLGGAGGPLAVLIIAILACEAGKLVSKETKVDILVTPFVTIFVGTALAMWWAPAIGKAASGVGAVIMWATEQQPLVMGIVVSVVIGIALTLPISSAAICAALSLTGLAGGAAVAGCCAQMVGFAVLSFKENRWGGLVSQGLGTSMLQMGNILKNPRIWLPAILASAVTGPLATCVFRLEMNGPAVSSGMGTCGLVGPIGVYSGWVADIAAGTKEAVTAFDWAGLALICVVLPAVLCWLLGTLFRRRGWIRPGDLTLEN</sequence>
<evidence type="ECO:0000313" key="10">
    <source>
        <dbReference type="EMBL" id="HIZ31097.1"/>
    </source>
</evidence>
<dbReference type="Proteomes" id="UP000824035">
    <property type="component" value="Unassembled WGS sequence"/>
</dbReference>
<name>A0A9D2E5A1_9FIRM</name>
<reference evidence="10" key="2">
    <citation type="submission" date="2021-04" db="EMBL/GenBank/DDBJ databases">
        <authorList>
            <person name="Gilroy R."/>
        </authorList>
    </citation>
    <scope>NUCLEOTIDE SEQUENCE</scope>
    <source>
        <strain evidence="10">ChiGjej4B4-18154</strain>
    </source>
</reference>
<feature type="transmembrane region" description="Helical" evidence="8">
    <location>
        <begin position="45"/>
        <end position="64"/>
    </location>
</feature>
<feature type="transmembrane region" description="Helical" evidence="8">
    <location>
        <begin position="206"/>
        <end position="234"/>
    </location>
</feature>
<feature type="transmembrane region" description="Helical" evidence="8">
    <location>
        <begin position="265"/>
        <end position="284"/>
    </location>
</feature>
<comment type="caution">
    <text evidence="10">The sequence shown here is derived from an EMBL/GenBank/DDBJ whole genome shotgun (WGS) entry which is preliminary data.</text>
</comment>
<dbReference type="GO" id="GO:0005886">
    <property type="term" value="C:plasma membrane"/>
    <property type="evidence" value="ECO:0007669"/>
    <property type="project" value="UniProtKB-SubCell"/>
</dbReference>
<keyword evidence="7 8" id="KW-0472">Membrane</keyword>
<keyword evidence="2" id="KW-0813">Transport</keyword>
<keyword evidence="3" id="KW-1003">Cell membrane</keyword>
<feature type="transmembrane region" description="Helical" evidence="8">
    <location>
        <begin position="139"/>
        <end position="160"/>
    </location>
</feature>
<keyword evidence="4 10" id="KW-0762">Sugar transport</keyword>
<dbReference type="EMBL" id="DXBV01000074">
    <property type="protein sequence ID" value="HIZ31097.1"/>
    <property type="molecule type" value="Genomic_DNA"/>
</dbReference>
<reference evidence="10" key="1">
    <citation type="journal article" date="2021" name="PeerJ">
        <title>Extensive microbial diversity within the chicken gut microbiome revealed by metagenomics and culture.</title>
        <authorList>
            <person name="Gilroy R."/>
            <person name="Ravi A."/>
            <person name="Getino M."/>
            <person name="Pursley I."/>
            <person name="Horton D.L."/>
            <person name="Alikhan N.F."/>
            <person name="Baker D."/>
            <person name="Gharbi K."/>
            <person name="Hall N."/>
            <person name="Watson M."/>
            <person name="Adriaenssens E.M."/>
            <person name="Foster-Nyarko E."/>
            <person name="Jarju S."/>
            <person name="Secka A."/>
            <person name="Antonio M."/>
            <person name="Oren A."/>
            <person name="Chaudhuri R.R."/>
            <person name="La Ragione R."/>
            <person name="Hildebrand F."/>
            <person name="Pallen M.J."/>
        </authorList>
    </citation>
    <scope>NUCLEOTIDE SEQUENCE</scope>
    <source>
        <strain evidence="10">ChiGjej4B4-18154</strain>
    </source>
</reference>
<dbReference type="AlphaFoldDB" id="A0A9D2E5A1"/>
<organism evidence="10 11">
    <name type="scientific">Candidatus Allofournierella merdipullorum</name>
    <dbReference type="NCBI Taxonomy" id="2838595"/>
    <lineage>
        <taxon>Bacteria</taxon>
        <taxon>Bacillati</taxon>
        <taxon>Bacillota</taxon>
        <taxon>Clostridia</taxon>
        <taxon>Eubacteriales</taxon>
        <taxon>Oscillospiraceae</taxon>
        <taxon>Allofournierella</taxon>
    </lineage>
</organism>
<feature type="transmembrane region" description="Helical" evidence="8">
    <location>
        <begin position="296"/>
        <end position="314"/>
    </location>
</feature>
<evidence type="ECO:0000256" key="7">
    <source>
        <dbReference type="ARBA" id="ARBA00023136"/>
    </source>
</evidence>
<dbReference type="GO" id="GO:0008982">
    <property type="term" value="F:protein-N(PI)-phosphohistidine-sugar phosphotransferase activity"/>
    <property type="evidence" value="ECO:0007669"/>
    <property type="project" value="InterPro"/>
</dbReference>
<evidence type="ECO:0000256" key="8">
    <source>
        <dbReference type="SAM" id="Phobius"/>
    </source>
</evidence>
<keyword evidence="5 8" id="KW-0812">Transmembrane</keyword>
<evidence type="ECO:0000256" key="6">
    <source>
        <dbReference type="ARBA" id="ARBA00022989"/>
    </source>
</evidence>
<dbReference type="GO" id="GO:0009401">
    <property type="term" value="P:phosphoenolpyruvate-dependent sugar phosphotransferase system"/>
    <property type="evidence" value="ECO:0007669"/>
    <property type="project" value="InterPro"/>
</dbReference>
<evidence type="ECO:0000256" key="3">
    <source>
        <dbReference type="ARBA" id="ARBA00022475"/>
    </source>
</evidence>
<evidence type="ECO:0000256" key="2">
    <source>
        <dbReference type="ARBA" id="ARBA00022448"/>
    </source>
</evidence>
<evidence type="ECO:0000256" key="1">
    <source>
        <dbReference type="ARBA" id="ARBA00004651"/>
    </source>
</evidence>
<keyword evidence="6 8" id="KW-1133">Transmembrane helix</keyword>
<evidence type="ECO:0000313" key="11">
    <source>
        <dbReference type="Proteomes" id="UP000824035"/>
    </source>
</evidence>
<evidence type="ECO:0000256" key="5">
    <source>
        <dbReference type="ARBA" id="ARBA00022692"/>
    </source>
</evidence>
<feature type="transmembrane region" description="Helical" evidence="8">
    <location>
        <begin position="76"/>
        <end position="101"/>
    </location>
</feature>
<evidence type="ECO:0000256" key="4">
    <source>
        <dbReference type="ARBA" id="ARBA00022597"/>
    </source>
</evidence>
<proteinExistence type="predicted"/>
<feature type="transmembrane region" description="Helical" evidence="8">
    <location>
        <begin position="326"/>
        <end position="348"/>
    </location>
</feature>
<protein>
    <submittedName>
        <fullName evidence="10">PTS sugar transporter subunit IIC</fullName>
    </submittedName>
</protein>
<accession>A0A9D2E5A1</accession>
<evidence type="ECO:0000259" key="9">
    <source>
        <dbReference type="Pfam" id="PF13303"/>
    </source>
</evidence>
<feature type="transmembrane region" description="Helical" evidence="8">
    <location>
        <begin position="180"/>
        <end position="199"/>
    </location>
</feature>
<comment type="subcellular location">
    <subcellularLocation>
        <location evidence="1">Cell membrane</location>
        <topology evidence="1">Multi-pass membrane protein</topology>
    </subcellularLocation>
</comment>
<dbReference type="Pfam" id="PF13303">
    <property type="entry name" value="PTS_EIIC_2"/>
    <property type="match status" value="1"/>
</dbReference>
<gene>
    <name evidence="10" type="ORF">H9813_07720</name>
</gene>
<feature type="domain" description="Phosphotransferase system EIIC" evidence="9">
    <location>
        <begin position="36"/>
        <end position="363"/>
    </location>
</feature>
<dbReference type="InterPro" id="IPR003352">
    <property type="entry name" value="PTS_EIIC"/>
</dbReference>